<dbReference type="InterPro" id="IPR032710">
    <property type="entry name" value="NTF2-like_dom_sf"/>
</dbReference>
<evidence type="ECO:0000259" key="1">
    <source>
        <dbReference type="Pfam" id="PF12680"/>
    </source>
</evidence>
<protein>
    <submittedName>
        <fullName evidence="2">Nuclear transport factor 2 family protein</fullName>
    </submittedName>
</protein>
<name>A0A9X4LZA5_9ACTN</name>
<dbReference type="AlphaFoldDB" id="A0A9X4LZA5"/>
<dbReference type="InterPro" id="IPR037401">
    <property type="entry name" value="SnoaL-like"/>
</dbReference>
<feature type="domain" description="SnoaL-like" evidence="1">
    <location>
        <begin position="9"/>
        <end position="100"/>
    </location>
</feature>
<accession>A0A9X4LZA5</accession>
<dbReference type="Proteomes" id="UP001152755">
    <property type="component" value="Unassembled WGS sequence"/>
</dbReference>
<sequence>MSTSEIATVLAWHDALNDGDLDTLLQLSSDDVEIGAPQGAAQGLAALRDWADDAETTLTPGRMYVHHGVVVCEETATGGVVPDTAGEGGVMAIAFRVVEDHVVSVFVHPSIDGALAATGLELSDLVDS</sequence>
<reference evidence="2" key="1">
    <citation type="submission" date="2022-08" db="EMBL/GenBank/DDBJ databases">
        <title>Genome analysis of Corynebacteriales strain.</title>
        <authorList>
            <person name="Lee S.D."/>
        </authorList>
    </citation>
    <scope>NUCLEOTIDE SEQUENCE</scope>
    <source>
        <strain evidence="2">D3-21</strain>
    </source>
</reference>
<organism evidence="2 3">
    <name type="scientific">Speluncibacter jeojiensis</name>
    <dbReference type="NCBI Taxonomy" id="2710754"/>
    <lineage>
        <taxon>Bacteria</taxon>
        <taxon>Bacillati</taxon>
        <taxon>Actinomycetota</taxon>
        <taxon>Actinomycetes</taxon>
        <taxon>Mycobacteriales</taxon>
        <taxon>Speluncibacteraceae</taxon>
        <taxon>Speluncibacter</taxon>
    </lineage>
</organism>
<dbReference type="SUPFAM" id="SSF54427">
    <property type="entry name" value="NTF2-like"/>
    <property type="match status" value="1"/>
</dbReference>
<gene>
    <name evidence="2" type="ORF">NVS88_11205</name>
</gene>
<dbReference type="EMBL" id="JANRHA010000006">
    <property type="protein sequence ID" value="MDG3015118.1"/>
    <property type="molecule type" value="Genomic_DNA"/>
</dbReference>
<comment type="caution">
    <text evidence="2">The sequence shown here is derived from an EMBL/GenBank/DDBJ whole genome shotgun (WGS) entry which is preliminary data.</text>
</comment>
<evidence type="ECO:0000313" key="2">
    <source>
        <dbReference type="EMBL" id="MDG3015118.1"/>
    </source>
</evidence>
<dbReference type="Pfam" id="PF12680">
    <property type="entry name" value="SnoaL_2"/>
    <property type="match status" value="1"/>
</dbReference>
<dbReference type="Gene3D" id="3.10.450.50">
    <property type="match status" value="1"/>
</dbReference>
<keyword evidence="3" id="KW-1185">Reference proteome</keyword>
<dbReference type="RefSeq" id="WP_277833745.1">
    <property type="nucleotide sequence ID" value="NZ_JAAIVF010000005.1"/>
</dbReference>
<evidence type="ECO:0000313" key="3">
    <source>
        <dbReference type="Proteomes" id="UP001152755"/>
    </source>
</evidence>
<proteinExistence type="predicted"/>